<protein>
    <submittedName>
        <fullName evidence="2">Uncharacterized protein</fullName>
    </submittedName>
</protein>
<organism evidence="2 3">
    <name type="scientific">Blattamonas nauphoetae</name>
    <dbReference type="NCBI Taxonomy" id="2049346"/>
    <lineage>
        <taxon>Eukaryota</taxon>
        <taxon>Metamonada</taxon>
        <taxon>Preaxostyla</taxon>
        <taxon>Oxymonadida</taxon>
        <taxon>Blattamonas</taxon>
    </lineage>
</organism>
<name>A0ABQ9WXD5_9EUKA</name>
<feature type="transmembrane region" description="Helical" evidence="1">
    <location>
        <begin position="94"/>
        <end position="116"/>
    </location>
</feature>
<evidence type="ECO:0000313" key="2">
    <source>
        <dbReference type="EMBL" id="KAK2944181.1"/>
    </source>
</evidence>
<gene>
    <name evidence="2" type="ORF">BLNAU_20890</name>
</gene>
<keyword evidence="3" id="KW-1185">Reference proteome</keyword>
<dbReference type="EMBL" id="JARBJD010000310">
    <property type="protein sequence ID" value="KAK2944181.1"/>
    <property type="molecule type" value="Genomic_DNA"/>
</dbReference>
<accession>A0ABQ9WXD5</accession>
<reference evidence="2 3" key="1">
    <citation type="journal article" date="2022" name="bioRxiv">
        <title>Genomics of Preaxostyla Flagellates Illuminates Evolutionary Transitions and the Path Towards Mitochondrial Loss.</title>
        <authorList>
            <person name="Novak L.V.F."/>
            <person name="Treitli S.C."/>
            <person name="Pyrih J."/>
            <person name="Halakuc P."/>
            <person name="Pipaliya S.V."/>
            <person name="Vacek V."/>
            <person name="Brzon O."/>
            <person name="Soukal P."/>
            <person name="Eme L."/>
            <person name="Dacks J.B."/>
            <person name="Karnkowska A."/>
            <person name="Elias M."/>
            <person name="Hampl V."/>
        </authorList>
    </citation>
    <scope>NUCLEOTIDE SEQUENCE [LARGE SCALE GENOMIC DNA]</scope>
    <source>
        <strain evidence="2">NAU3</strain>
        <tissue evidence="2">Gut</tissue>
    </source>
</reference>
<keyword evidence="1" id="KW-0472">Membrane</keyword>
<evidence type="ECO:0000313" key="3">
    <source>
        <dbReference type="Proteomes" id="UP001281761"/>
    </source>
</evidence>
<evidence type="ECO:0000256" key="1">
    <source>
        <dbReference type="SAM" id="Phobius"/>
    </source>
</evidence>
<proteinExistence type="predicted"/>
<sequence length="134" mass="15731">MKMENFLSWTNDEEEEACVREALRVDCAQWLHLFSFHLFLIRSSQFTVQLLIYFNISSTLTHSDTCFQPTEFDRSFLHSSVAVFAASCFPHCRFLIPFLPCFVSPIIAESSLFHSLQSRSRLRRRFTITLLRGR</sequence>
<keyword evidence="1" id="KW-1133">Transmembrane helix</keyword>
<keyword evidence="1" id="KW-0812">Transmembrane</keyword>
<dbReference type="Proteomes" id="UP001281761">
    <property type="component" value="Unassembled WGS sequence"/>
</dbReference>
<comment type="caution">
    <text evidence="2">The sequence shown here is derived from an EMBL/GenBank/DDBJ whole genome shotgun (WGS) entry which is preliminary data.</text>
</comment>